<dbReference type="GO" id="GO:0008270">
    <property type="term" value="F:zinc ion binding"/>
    <property type="evidence" value="ECO:0007669"/>
    <property type="project" value="UniProtKB-KW"/>
</dbReference>
<protein>
    <recommendedName>
        <fullName evidence="4">BED-type domain-containing protein</fullName>
    </recommendedName>
</protein>
<keyword evidence="2" id="KW-0863">Zinc-finger</keyword>
<dbReference type="Proteomes" id="UP001172457">
    <property type="component" value="Chromosome 7"/>
</dbReference>
<comment type="caution">
    <text evidence="5">The sequence shown here is derived from an EMBL/GenBank/DDBJ whole genome shotgun (WGS) entry which is preliminary data.</text>
</comment>
<dbReference type="SUPFAM" id="SSF53098">
    <property type="entry name" value="Ribonuclease H-like"/>
    <property type="match status" value="1"/>
</dbReference>
<gene>
    <name evidence="5" type="ORF">OSB04_029213</name>
</gene>
<dbReference type="InterPro" id="IPR003656">
    <property type="entry name" value="Znf_BED"/>
</dbReference>
<evidence type="ECO:0000313" key="6">
    <source>
        <dbReference type="Proteomes" id="UP001172457"/>
    </source>
</evidence>
<dbReference type="PANTHER" id="PTHR34396:SF25">
    <property type="entry name" value="BOUNDARY ELEMENT ASSOCIATED FACTOR"/>
    <property type="match status" value="1"/>
</dbReference>
<name>A0AA38VYK2_9ASTR</name>
<keyword evidence="6" id="KW-1185">Reference proteome</keyword>
<proteinExistence type="predicted"/>
<dbReference type="AlphaFoldDB" id="A0AA38VYK2"/>
<dbReference type="InterPro" id="IPR053031">
    <property type="entry name" value="Cuticle_assoc_protein"/>
</dbReference>
<dbReference type="GO" id="GO:1990837">
    <property type="term" value="F:sequence-specific double-stranded DNA binding"/>
    <property type="evidence" value="ECO:0007669"/>
    <property type="project" value="TreeGrafter"/>
</dbReference>
<keyword evidence="1" id="KW-0479">Metal-binding</keyword>
<evidence type="ECO:0000256" key="1">
    <source>
        <dbReference type="ARBA" id="ARBA00022723"/>
    </source>
</evidence>
<dbReference type="GO" id="GO:0006357">
    <property type="term" value="P:regulation of transcription by RNA polymerase II"/>
    <property type="evidence" value="ECO:0007669"/>
    <property type="project" value="TreeGrafter"/>
</dbReference>
<keyword evidence="3" id="KW-0862">Zinc</keyword>
<dbReference type="Pfam" id="PF02892">
    <property type="entry name" value="zf-BED"/>
    <property type="match status" value="1"/>
</dbReference>
<organism evidence="5 6">
    <name type="scientific">Centaurea solstitialis</name>
    <name type="common">yellow star-thistle</name>
    <dbReference type="NCBI Taxonomy" id="347529"/>
    <lineage>
        <taxon>Eukaryota</taxon>
        <taxon>Viridiplantae</taxon>
        <taxon>Streptophyta</taxon>
        <taxon>Embryophyta</taxon>
        <taxon>Tracheophyta</taxon>
        <taxon>Spermatophyta</taxon>
        <taxon>Magnoliopsida</taxon>
        <taxon>eudicotyledons</taxon>
        <taxon>Gunneridae</taxon>
        <taxon>Pentapetalae</taxon>
        <taxon>asterids</taxon>
        <taxon>campanulids</taxon>
        <taxon>Asterales</taxon>
        <taxon>Asteraceae</taxon>
        <taxon>Carduoideae</taxon>
        <taxon>Cardueae</taxon>
        <taxon>Centaureinae</taxon>
        <taxon>Centaurea</taxon>
    </lineage>
</organism>
<evidence type="ECO:0000256" key="3">
    <source>
        <dbReference type="ARBA" id="ARBA00022833"/>
    </source>
</evidence>
<sequence>MNEIQEEHPENITLDVPLPSEENTGFVDGVDKAVCNYCEKKLEGSSKNGTKHLHDHFKICPLRKHRDIKQAILNPVWKKDGVSTLGANTFDQQFSRDELAKMIILHEYPLSMVEHVGFKSFVNSINPLFKHVSRPTIRSDIMKIFEREKTKTKNVLNTNQGRIAVTTDMWTATNQKRGYMVVTAHFIDDSWILRNKIIRFIYVPVPHNAKTLSKELIGCVIS</sequence>
<dbReference type="EMBL" id="JARYMX010000007">
    <property type="protein sequence ID" value="KAJ9542707.1"/>
    <property type="molecule type" value="Genomic_DNA"/>
</dbReference>
<evidence type="ECO:0000313" key="5">
    <source>
        <dbReference type="EMBL" id="KAJ9542707.1"/>
    </source>
</evidence>
<evidence type="ECO:0000256" key="2">
    <source>
        <dbReference type="ARBA" id="ARBA00022771"/>
    </source>
</evidence>
<evidence type="ECO:0000259" key="4">
    <source>
        <dbReference type="Pfam" id="PF02892"/>
    </source>
</evidence>
<accession>A0AA38VYK2</accession>
<reference evidence="5" key="1">
    <citation type="submission" date="2023-03" db="EMBL/GenBank/DDBJ databases">
        <title>Chromosome-scale reference genome and RAD-based genetic map of yellow starthistle (Centaurea solstitialis) reveal putative structural variation and QTLs associated with invader traits.</title>
        <authorList>
            <person name="Reatini B."/>
            <person name="Cang F.A."/>
            <person name="Jiang Q."/>
            <person name="Mckibben M.T.W."/>
            <person name="Barker M.S."/>
            <person name="Rieseberg L.H."/>
            <person name="Dlugosch K.M."/>
        </authorList>
    </citation>
    <scope>NUCLEOTIDE SEQUENCE</scope>
    <source>
        <strain evidence="5">CAN-66</strain>
        <tissue evidence="5">Leaf</tissue>
    </source>
</reference>
<dbReference type="GO" id="GO:0005634">
    <property type="term" value="C:nucleus"/>
    <property type="evidence" value="ECO:0007669"/>
    <property type="project" value="TreeGrafter"/>
</dbReference>
<dbReference type="InterPro" id="IPR012337">
    <property type="entry name" value="RNaseH-like_sf"/>
</dbReference>
<dbReference type="PANTHER" id="PTHR34396">
    <property type="entry name" value="OS03G0264950 PROTEIN-RELATED"/>
    <property type="match status" value="1"/>
</dbReference>
<feature type="domain" description="BED-type" evidence="4">
    <location>
        <begin position="32"/>
        <end position="57"/>
    </location>
</feature>